<organism evidence="2 3">
    <name type="scientific">Deinococcus cavernae</name>
    <dbReference type="NCBI Taxonomy" id="2320857"/>
    <lineage>
        <taxon>Bacteria</taxon>
        <taxon>Thermotogati</taxon>
        <taxon>Deinococcota</taxon>
        <taxon>Deinococci</taxon>
        <taxon>Deinococcales</taxon>
        <taxon>Deinococcaceae</taxon>
        <taxon>Deinococcus</taxon>
    </lineage>
</organism>
<sequence length="137" mass="15011">MPGDECHLILENWQAAVNDETITAVANGQTFRKIVTDGQGTTAKRVIQDEIVVMTPALQAWISELRTKARYQVLGCVGRIATTLERLDQGLDDLDLLCQARRQQAKNGKKKAQRPPAKKDGKAKNEATAAQAAKEAQ</sequence>
<reference evidence="2 3" key="1">
    <citation type="submission" date="2018-09" db="EMBL/GenBank/DDBJ databases">
        <authorList>
            <person name="Zhu H."/>
        </authorList>
    </citation>
    <scope>NUCLEOTIDE SEQUENCE [LARGE SCALE GENOMIC DNA]</scope>
    <source>
        <strain evidence="2 3">K2S05-167</strain>
    </source>
</reference>
<comment type="caution">
    <text evidence="2">The sequence shown here is derived from an EMBL/GenBank/DDBJ whole genome shotgun (WGS) entry which is preliminary data.</text>
</comment>
<proteinExistence type="predicted"/>
<evidence type="ECO:0000313" key="3">
    <source>
        <dbReference type="Proteomes" id="UP000286287"/>
    </source>
</evidence>
<name>A0A418VHP1_9DEIO</name>
<dbReference type="AlphaFoldDB" id="A0A418VHP1"/>
<evidence type="ECO:0000256" key="1">
    <source>
        <dbReference type="SAM" id="MobiDB-lite"/>
    </source>
</evidence>
<keyword evidence="3" id="KW-1185">Reference proteome</keyword>
<evidence type="ECO:0000313" key="2">
    <source>
        <dbReference type="EMBL" id="RJF75659.1"/>
    </source>
</evidence>
<dbReference type="Proteomes" id="UP000286287">
    <property type="component" value="Unassembled WGS sequence"/>
</dbReference>
<dbReference type="EMBL" id="QYUJ01000004">
    <property type="protein sequence ID" value="RJF75659.1"/>
    <property type="molecule type" value="Genomic_DNA"/>
</dbReference>
<feature type="region of interest" description="Disordered" evidence="1">
    <location>
        <begin position="103"/>
        <end position="137"/>
    </location>
</feature>
<protein>
    <submittedName>
        <fullName evidence="2">Uncharacterized protein</fullName>
    </submittedName>
</protein>
<accession>A0A418VHP1</accession>
<feature type="compositionally biased region" description="Low complexity" evidence="1">
    <location>
        <begin position="126"/>
        <end position="137"/>
    </location>
</feature>
<feature type="compositionally biased region" description="Basic residues" evidence="1">
    <location>
        <begin position="103"/>
        <end position="113"/>
    </location>
</feature>
<gene>
    <name evidence="2" type="ORF">D3875_01015</name>
</gene>